<dbReference type="EMBL" id="RQFO01000004">
    <property type="protein sequence ID" value="TGL05865.1"/>
    <property type="molecule type" value="Genomic_DNA"/>
</dbReference>
<dbReference type="Gene3D" id="1.25.40.20">
    <property type="entry name" value="Ankyrin repeat-containing domain"/>
    <property type="match status" value="1"/>
</dbReference>
<keyword evidence="4" id="KW-0732">Signal</keyword>
<evidence type="ECO:0000313" key="6">
    <source>
        <dbReference type="Proteomes" id="UP000297465"/>
    </source>
</evidence>
<keyword evidence="1" id="KW-0677">Repeat</keyword>
<evidence type="ECO:0000313" key="5">
    <source>
        <dbReference type="EMBL" id="TGL05865.1"/>
    </source>
</evidence>
<evidence type="ECO:0000256" key="1">
    <source>
        <dbReference type="ARBA" id="ARBA00022737"/>
    </source>
</evidence>
<dbReference type="PROSITE" id="PS50088">
    <property type="entry name" value="ANK_REPEAT"/>
    <property type="match status" value="1"/>
</dbReference>
<dbReference type="RefSeq" id="WP_135569749.1">
    <property type="nucleotide sequence ID" value="NZ_RQFN01000011.1"/>
</dbReference>
<dbReference type="SMART" id="SM00248">
    <property type="entry name" value="ANK"/>
    <property type="match status" value="3"/>
</dbReference>
<comment type="caution">
    <text evidence="5">The sequence shown here is derived from an EMBL/GenBank/DDBJ whole genome shotgun (WGS) entry which is preliminary data.</text>
</comment>
<gene>
    <name evidence="5" type="ORF">EHQ31_03900</name>
</gene>
<feature type="chain" id="PRO_5045542366" description="Ankyrin repeat domain-containing protein" evidence="4">
    <location>
        <begin position="21"/>
        <end position="316"/>
    </location>
</feature>
<dbReference type="PANTHER" id="PTHR24126">
    <property type="entry name" value="ANKYRIN REPEAT, PH AND SEC7 DOMAIN CONTAINING PROTEIN SECG-RELATED"/>
    <property type="match status" value="1"/>
</dbReference>
<accession>A0ABY2LUH4</accession>
<protein>
    <recommendedName>
        <fullName evidence="7">Ankyrin repeat domain-containing protein</fullName>
    </recommendedName>
</protein>
<dbReference type="InterPro" id="IPR036770">
    <property type="entry name" value="Ankyrin_rpt-contain_sf"/>
</dbReference>
<sequence length="316" mass="36270">MNRLLIFPLIILFVSCKSVANFQILQNVKPNPKCKFSQFIVIEPDFFVSTGANTLSGCIEKIDKTNAVMFFYFSRTISKISASINLTTGESSKTQSFSGESATAKATIHLNSKVSLEIPTADKKGSFMYSILYSYKNDQPSIEIYDVTREESYAPRLAFQAISRNNLNKLKELFTNGSIQKDTKIILYDENDTTEMNLFQHALNVRANKEIFDYLLEKQVDFQYRDKLGFTALTYAVFFNDLELLKYIDSLKKWNFNETTNQGDSLLHWAAENKNKQMVEYLLQKGIKKDIKNKNGLTAYDVAKLKLSYHIMEILQ</sequence>
<dbReference type="PROSITE" id="PS50297">
    <property type="entry name" value="ANK_REP_REGION"/>
    <property type="match status" value="1"/>
</dbReference>
<dbReference type="PROSITE" id="PS51257">
    <property type="entry name" value="PROKAR_LIPOPROTEIN"/>
    <property type="match status" value="1"/>
</dbReference>
<reference evidence="6" key="1">
    <citation type="journal article" date="2019" name="PLoS Negl. Trop. Dis.">
        <title>Revisiting the worldwide diversity of Leptospira species in the environment.</title>
        <authorList>
            <person name="Vincent A.T."/>
            <person name="Schiettekatte O."/>
            <person name="Bourhy P."/>
            <person name="Veyrier F.J."/>
            <person name="Picardeau M."/>
        </authorList>
    </citation>
    <scope>NUCLEOTIDE SEQUENCE [LARGE SCALE GENOMIC DNA]</scope>
    <source>
        <strain evidence="6">201800278</strain>
    </source>
</reference>
<organism evidence="5 6">
    <name type="scientific">Leptospira montravelensis</name>
    <dbReference type="NCBI Taxonomy" id="2484961"/>
    <lineage>
        <taxon>Bacteria</taxon>
        <taxon>Pseudomonadati</taxon>
        <taxon>Spirochaetota</taxon>
        <taxon>Spirochaetia</taxon>
        <taxon>Leptospirales</taxon>
        <taxon>Leptospiraceae</taxon>
        <taxon>Leptospira</taxon>
    </lineage>
</organism>
<name>A0ABY2LUH4_9LEPT</name>
<dbReference type="SUPFAM" id="SSF48403">
    <property type="entry name" value="Ankyrin repeat"/>
    <property type="match status" value="1"/>
</dbReference>
<evidence type="ECO:0000256" key="4">
    <source>
        <dbReference type="SAM" id="SignalP"/>
    </source>
</evidence>
<evidence type="ECO:0000256" key="3">
    <source>
        <dbReference type="PROSITE-ProRule" id="PRU00023"/>
    </source>
</evidence>
<dbReference type="InterPro" id="IPR002110">
    <property type="entry name" value="Ankyrin_rpt"/>
</dbReference>
<dbReference type="Pfam" id="PF12796">
    <property type="entry name" value="Ank_2"/>
    <property type="match status" value="1"/>
</dbReference>
<proteinExistence type="predicted"/>
<feature type="repeat" description="ANK" evidence="3">
    <location>
        <begin position="262"/>
        <end position="294"/>
    </location>
</feature>
<keyword evidence="6" id="KW-1185">Reference proteome</keyword>
<evidence type="ECO:0000256" key="2">
    <source>
        <dbReference type="ARBA" id="ARBA00023043"/>
    </source>
</evidence>
<feature type="signal peptide" evidence="4">
    <location>
        <begin position="1"/>
        <end position="20"/>
    </location>
</feature>
<keyword evidence="2 3" id="KW-0040">ANK repeat</keyword>
<dbReference type="Proteomes" id="UP000297465">
    <property type="component" value="Unassembled WGS sequence"/>
</dbReference>
<evidence type="ECO:0008006" key="7">
    <source>
        <dbReference type="Google" id="ProtNLM"/>
    </source>
</evidence>